<evidence type="ECO:0000256" key="7">
    <source>
        <dbReference type="ARBA" id="ARBA00022927"/>
    </source>
</evidence>
<keyword evidence="8" id="KW-1133">Transmembrane helix</keyword>
<dbReference type="GO" id="GO:0015627">
    <property type="term" value="C:type II protein secretion system complex"/>
    <property type="evidence" value="ECO:0007669"/>
    <property type="project" value="InterPro"/>
</dbReference>
<evidence type="ECO:0000256" key="5">
    <source>
        <dbReference type="ARBA" id="ARBA00022519"/>
    </source>
</evidence>
<name>A0A1L5PJP0_PSEPU</name>
<comment type="similarity">
    <text evidence="2">Belongs to the GSP L family.</text>
</comment>
<keyword evidence="6" id="KW-0812">Transmembrane</keyword>
<protein>
    <submittedName>
        <fullName evidence="11">Type II secretion system protein GspL</fullName>
    </submittedName>
</protein>
<evidence type="ECO:0000256" key="6">
    <source>
        <dbReference type="ARBA" id="ARBA00022692"/>
    </source>
</evidence>
<comment type="subcellular location">
    <subcellularLocation>
        <location evidence="1">Cell inner membrane</location>
    </subcellularLocation>
</comment>
<keyword evidence="3" id="KW-0813">Transport</keyword>
<evidence type="ECO:0000313" key="12">
    <source>
        <dbReference type="Proteomes" id="UP000185146"/>
    </source>
</evidence>
<evidence type="ECO:0000313" key="11">
    <source>
        <dbReference type="EMBL" id="APO80428.1"/>
    </source>
</evidence>
<dbReference type="EMBL" id="CP018743">
    <property type="protein sequence ID" value="APO80428.1"/>
    <property type="molecule type" value="Genomic_DNA"/>
</dbReference>
<evidence type="ECO:0000256" key="9">
    <source>
        <dbReference type="ARBA" id="ARBA00023136"/>
    </source>
</evidence>
<dbReference type="Pfam" id="PF12693">
    <property type="entry name" value="GspL_C"/>
    <property type="match status" value="1"/>
</dbReference>
<dbReference type="NCBIfam" id="TIGR01709">
    <property type="entry name" value="typeII_sec_gspL"/>
    <property type="match status" value="1"/>
</dbReference>
<proteinExistence type="inferred from homology"/>
<evidence type="ECO:0000259" key="10">
    <source>
        <dbReference type="Pfam" id="PF12693"/>
    </source>
</evidence>
<accession>A0A1L5PJP0</accession>
<dbReference type="GO" id="GO:0015628">
    <property type="term" value="P:protein secretion by the type II secretion system"/>
    <property type="evidence" value="ECO:0007669"/>
    <property type="project" value="InterPro"/>
</dbReference>
<dbReference type="InterPro" id="IPR007812">
    <property type="entry name" value="T2SS_protein-GspL"/>
</dbReference>
<dbReference type="InterPro" id="IPR043129">
    <property type="entry name" value="ATPase_NBD"/>
</dbReference>
<keyword evidence="5" id="KW-0997">Cell inner membrane</keyword>
<dbReference type="GO" id="GO:0005886">
    <property type="term" value="C:plasma membrane"/>
    <property type="evidence" value="ECO:0007669"/>
    <property type="project" value="UniProtKB-SubCell"/>
</dbReference>
<evidence type="ECO:0000256" key="8">
    <source>
        <dbReference type="ARBA" id="ARBA00022989"/>
    </source>
</evidence>
<dbReference type="GO" id="GO:0009276">
    <property type="term" value="C:Gram-negative-bacterium-type cell wall"/>
    <property type="evidence" value="ECO:0007669"/>
    <property type="project" value="InterPro"/>
</dbReference>
<evidence type="ECO:0000256" key="3">
    <source>
        <dbReference type="ARBA" id="ARBA00022448"/>
    </source>
</evidence>
<gene>
    <name evidence="11" type="ORF">BL240_02530</name>
</gene>
<evidence type="ECO:0000256" key="2">
    <source>
        <dbReference type="ARBA" id="ARBA00005318"/>
    </source>
</evidence>
<keyword evidence="7" id="KW-0653">Protein transport</keyword>
<dbReference type="Gene3D" id="3.30.420.380">
    <property type="match status" value="1"/>
</dbReference>
<keyword evidence="9" id="KW-0472">Membrane</keyword>
<reference evidence="11 12" key="1">
    <citation type="submission" date="2016-12" db="EMBL/GenBank/DDBJ databases">
        <title>Draft Genome Sequence of Mercury Resistant Pseudomonas DRA525.</title>
        <authorList>
            <person name="Drace K.M."/>
        </authorList>
    </citation>
    <scope>NUCLEOTIDE SEQUENCE [LARGE SCALE GENOMIC DNA]</scope>
    <source>
        <strain evidence="11 12">DRA525</strain>
    </source>
</reference>
<feature type="domain" description="GspL periplasmic" evidence="10">
    <location>
        <begin position="222"/>
        <end position="353"/>
    </location>
</feature>
<evidence type="ECO:0000256" key="4">
    <source>
        <dbReference type="ARBA" id="ARBA00022475"/>
    </source>
</evidence>
<dbReference type="Proteomes" id="UP000185146">
    <property type="component" value="Chromosome"/>
</dbReference>
<dbReference type="AlphaFoldDB" id="A0A1L5PJP0"/>
<keyword evidence="4" id="KW-1003">Cell membrane</keyword>
<evidence type="ECO:0000256" key="1">
    <source>
        <dbReference type="ARBA" id="ARBA00004533"/>
    </source>
</evidence>
<organism evidence="11 12">
    <name type="scientific">Pseudomonas putida</name>
    <name type="common">Arthrobacter siderocapsulatus</name>
    <dbReference type="NCBI Taxonomy" id="303"/>
    <lineage>
        <taxon>Bacteria</taxon>
        <taxon>Pseudomonadati</taxon>
        <taxon>Pseudomonadota</taxon>
        <taxon>Gammaproteobacteria</taxon>
        <taxon>Pseudomonadales</taxon>
        <taxon>Pseudomonadaceae</taxon>
        <taxon>Pseudomonas</taxon>
    </lineage>
</organism>
<sequence>MGALMKFEWRRRSSTQPWLLLRPGVVWHWALAEGGLVQRHGQGEPPANLQARVALILPAEACSYFRVPAPPGLKREEWPLLLEDRLLQAVDEVTCACLAREPGHLRLLVVARQQLEDWRGQCAEWGLQVARCWAELQLLPPPESGHAWQWQRTPGMYLYKGLAEDRQEHWLVWPDALGEVPRQPWAELQKVALSGDWPSTLTPLDSLPGLFERTRKVRSLPVVSRPQQRLLAACLVLAAVWGGLWLSKQWAQAQLWRSQVIAVTGEQASPRHAAQALKRLRESELQQQLRTRQLEDLQTALQAWLRDHPGWRLQAVRFDGQRWHLRLEGEGSAPPWSEMATAAGASVQMQDGQVVFDLGAAS</sequence>
<dbReference type="SUPFAM" id="SSF53067">
    <property type="entry name" value="Actin-like ATPase domain"/>
    <property type="match status" value="1"/>
</dbReference>
<dbReference type="InterPro" id="IPR025691">
    <property type="entry name" value="GspL_pp_dom"/>
</dbReference>